<proteinExistence type="predicted"/>
<evidence type="ECO:0000313" key="6">
    <source>
        <dbReference type="Proteomes" id="UP000681870"/>
    </source>
</evidence>
<feature type="signal peptide" evidence="3">
    <location>
        <begin position="1"/>
        <end position="26"/>
    </location>
</feature>
<name>A0ABS5MDG6_9BACI</name>
<evidence type="ECO:0000259" key="4">
    <source>
        <dbReference type="PROSITE" id="PS50234"/>
    </source>
</evidence>
<dbReference type="Pfam" id="PF00092">
    <property type="entry name" value="VWA"/>
    <property type="match status" value="1"/>
</dbReference>
<evidence type="ECO:0000256" key="2">
    <source>
        <dbReference type="SAM" id="MobiDB-lite"/>
    </source>
</evidence>
<dbReference type="PROSITE" id="PS51257">
    <property type="entry name" value="PROKAR_LIPOPROTEIN"/>
    <property type="match status" value="1"/>
</dbReference>
<keyword evidence="1" id="KW-0175">Coiled coil</keyword>
<dbReference type="Proteomes" id="UP000681870">
    <property type="component" value="Unassembled WGS sequence"/>
</dbReference>
<feature type="region of interest" description="Disordered" evidence="2">
    <location>
        <begin position="27"/>
        <end position="76"/>
    </location>
</feature>
<dbReference type="RefSeq" id="WP_211741642.1">
    <property type="nucleotide sequence ID" value="NZ_JAGXBY010000003.1"/>
</dbReference>
<feature type="domain" description="VWFA" evidence="4">
    <location>
        <begin position="183"/>
        <end position="371"/>
    </location>
</feature>
<evidence type="ECO:0000256" key="3">
    <source>
        <dbReference type="SAM" id="SignalP"/>
    </source>
</evidence>
<dbReference type="InterPro" id="IPR002035">
    <property type="entry name" value="VWF_A"/>
</dbReference>
<gene>
    <name evidence="5" type="ORF">KGF86_09095</name>
</gene>
<feature type="chain" id="PRO_5046544154" evidence="3">
    <location>
        <begin position="27"/>
        <end position="486"/>
    </location>
</feature>
<feature type="compositionally biased region" description="Acidic residues" evidence="2">
    <location>
        <begin position="43"/>
        <end position="53"/>
    </location>
</feature>
<dbReference type="PROSITE" id="PS50234">
    <property type="entry name" value="VWFA"/>
    <property type="match status" value="1"/>
</dbReference>
<reference evidence="5 6" key="1">
    <citation type="submission" date="2021-05" db="EMBL/GenBank/DDBJ databases">
        <title>Ornithinibacillus massiliensis sp. nov.</title>
        <authorList>
            <person name="Iwaza R."/>
            <person name="Lagier J.-C."/>
            <person name="Raoult D."/>
        </authorList>
    </citation>
    <scope>NUCLEOTIDE SEQUENCE [LARGE SCALE GENOMIC DNA]</scope>
    <source>
        <strain evidence="5 6">Marseille-P3601</strain>
    </source>
</reference>
<evidence type="ECO:0000256" key="1">
    <source>
        <dbReference type="SAM" id="Coils"/>
    </source>
</evidence>
<organism evidence="5 6">
    <name type="scientific">Ornithinibacillus massiliensis</name>
    <dbReference type="NCBI Taxonomy" id="1944633"/>
    <lineage>
        <taxon>Bacteria</taxon>
        <taxon>Bacillati</taxon>
        <taxon>Bacillota</taxon>
        <taxon>Bacilli</taxon>
        <taxon>Bacillales</taxon>
        <taxon>Bacillaceae</taxon>
        <taxon>Ornithinibacillus</taxon>
    </lineage>
</organism>
<dbReference type="Gene3D" id="3.40.50.410">
    <property type="entry name" value="von Willebrand factor, type A domain"/>
    <property type="match status" value="1"/>
</dbReference>
<protein>
    <submittedName>
        <fullName evidence="5">VWA domain-containing protein</fullName>
    </submittedName>
</protein>
<dbReference type="InterPro" id="IPR036465">
    <property type="entry name" value="vWFA_dom_sf"/>
</dbReference>
<sequence>MLYINHRKVIFVLVLFFSLVSIQACSHDSNDTENRDEVKNDVSEEVVDEQENVPEDKNERDDVDLSEEPTNNPEDLLEIAPNEPTNLDEIINYPTGPLAGNGLHTGKEPLLSAEQMADYVKEVLPPIKEDVSEEYLDKWWRAYRYLFAEDYQDPRQLITKMKFDNFGHPGLEDEQFTFKEQLNVLVILDVSGSMANEINGKSMMDIAKDSIREFTSSLPNEANVGLRVYGHEGARTGKTPEQSCEVSELVYEIQPINASEFNSVIDPFIPTGWTPIGLSLEQAKEDFANLPGDTNTNLVYIVSDGAETCGGDPAGAAKELAESDIQSIVNVIGFNVDIEGQSHLREIAEAGGGIYTNAGDEEQLNEVFEQAKRMVEMWKEWKTGAKKDVMEQKRDQTIDLLKFSSNWIQKSADESHNLNGVSTILRQDNYITSEASRYFRRKNSDLYSLFNDIERTSFEELMDELEENYREIQIQIDEFYQDNVGD</sequence>
<keyword evidence="6" id="KW-1185">Reference proteome</keyword>
<feature type="coiled-coil region" evidence="1">
    <location>
        <begin position="455"/>
        <end position="482"/>
    </location>
</feature>
<accession>A0ABS5MDG6</accession>
<dbReference type="SMART" id="SM00327">
    <property type="entry name" value="VWA"/>
    <property type="match status" value="1"/>
</dbReference>
<comment type="caution">
    <text evidence="5">The sequence shown here is derived from an EMBL/GenBank/DDBJ whole genome shotgun (WGS) entry which is preliminary data.</text>
</comment>
<feature type="compositionally biased region" description="Basic and acidic residues" evidence="2">
    <location>
        <begin position="28"/>
        <end position="42"/>
    </location>
</feature>
<keyword evidence="3" id="KW-0732">Signal</keyword>
<evidence type="ECO:0000313" key="5">
    <source>
        <dbReference type="EMBL" id="MBS3680371.1"/>
    </source>
</evidence>
<dbReference type="EMBL" id="JAGXBY010000003">
    <property type="protein sequence ID" value="MBS3680371.1"/>
    <property type="molecule type" value="Genomic_DNA"/>
</dbReference>
<dbReference type="SUPFAM" id="SSF53300">
    <property type="entry name" value="vWA-like"/>
    <property type="match status" value="1"/>
</dbReference>